<name>A0A2I0HHU8_PUNGR</name>
<keyword evidence="3" id="KW-1185">Reference proteome</keyword>
<feature type="transmembrane region" description="Helical" evidence="1">
    <location>
        <begin position="72"/>
        <end position="90"/>
    </location>
</feature>
<dbReference type="AlphaFoldDB" id="A0A2I0HHU8"/>
<evidence type="ECO:0000313" key="2">
    <source>
        <dbReference type="EMBL" id="PKI31258.1"/>
    </source>
</evidence>
<proteinExistence type="predicted"/>
<sequence length="138" mass="15552">MQSRRDEIWKKSETLPALVVFFPSSSLPLRLVLLFFFISSSSPPPLILLLLLRNALDPSGNCRVHLRESFQLFFIGSSLLSLFSFACGCGDKLRHWTGFPNSFLNINKMVELIVGLTSATANVGVRTLYRILLSFWEA</sequence>
<keyword evidence="1" id="KW-0472">Membrane</keyword>
<dbReference type="Proteomes" id="UP000233551">
    <property type="component" value="Unassembled WGS sequence"/>
</dbReference>
<comment type="caution">
    <text evidence="2">The sequence shown here is derived from an EMBL/GenBank/DDBJ whole genome shotgun (WGS) entry which is preliminary data.</text>
</comment>
<keyword evidence="1" id="KW-1133">Transmembrane helix</keyword>
<dbReference type="EMBL" id="PGOL01009090">
    <property type="protein sequence ID" value="PKI31258.1"/>
    <property type="molecule type" value="Genomic_DNA"/>
</dbReference>
<feature type="transmembrane region" description="Helical" evidence="1">
    <location>
        <begin position="31"/>
        <end position="52"/>
    </location>
</feature>
<accession>A0A2I0HHU8</accession>
<keyword evidence="1" id="KW-0812">Transmembrane</keyword>
<organism evidence="2 3">
    <name type="scientific">Punica granatum</name>
    <name type="common">Pomegranate</name>
    <dbReference type="NCBI Taxonomy" id="22663"/>
    <lineage>
        <taxon>Eukaryota</taxon>
        <taxon>Viridiplantae</taxon>
        <taxon>Streptophyta</taxon>
        <taxon>Embryophyta</taxon>
        <taxon>Tracheophyta</taxon>
        <taxon>Spermatophyta</taxon>
        <taxon>Magnoliopsida</taxon>
        <taxon>eudicotyledons</taxon>
        <taxon>Gunneridae</taxon>
        <taxon>Pentapetalae</taxon>
        <taxon>rosids</taxon>
        <taxon>malvids</taxon>
        <taxon>Myrtales</taxon>
        <taxon>Lythraceae</taxon>
        <taxon>Punica</taxon>
    </lineage>
</organism>
<gene>
    <name evidence="2" type="ORF">CRG98_048351</name>
</gene>
<evidence type="ECO:0000256" key="1">
    <source>
        <dbReference type="SAM" id="Phobius"/>
    </source>
</evidence>
<reference evidence="2 3" key="1">
    <citation type="submission" date="2017-11" db="EMBL/GenBank/DDBJ databases">
        <title>De-novo sequencing of pomegranate (Punica granatum L.) genome.</title>
        <authorList>
            <person name="Akparov Z."/>
            <person name="Amiraslanov A."/>
            <person name="Hajiyeva S."/>
            <person name="Abbasov M."/>
            <person name="Kaur K."/>
            <person name="Hamwieh A."/>
            <person name="Solovyev V."/>
            <person name="Salamov A."/>
            <person name="Braich B."/>
            <person name="Kosarev P."/>
            <person name="Mahmoud A."/>
            <person name="Hajiyev E."/>
            <person name="Babayeva S."/>
            <person name="Izzatullayeva V."/>
            <person name="Mammadov A."/>
            <person name="Mammadov A."/>
            <person name="Sharifova S."/>
            <person name="Ojaghi J."/>
            <person name="Eynullazada K."/>
            <person name="Bayramov B."/>
            <person name="Abdulazimova A."/>
            <person name="Shahmuradov I."/>
        </authorList>
    </citation>
    <scope>NUCLEOTIDE SEQUENCE [LARGE SCALE GENOMIC DNA]</scope>
    <source>
        <strain evidence="3">cv. AG2017</strain>
        <tissue evidence="2">Leaf</tissue>
    </source>
</reference>
<protein>
    <submittedName>
        <fullName evidence="2">Uncharacterized protein</fullName>
    </submittedName>
</protein>
<evidence type="ECO:0000313" key="3">
    <source>
        <dbReference type="Proteomes" id="UP000233551"/>
    </source>
</evidence>